<comment type="caution">
    <text evidence="1">The sequence shown here is derived from an EMBL/GenBank/DDBJ whole genome shotgun (WGS) entry which is preliminary data.</text>
</comment>
<dbReference type="Proteomes" id="UP000604825">
    <property type="component" value="Unassembled WGS sequence"/>
</dbReference>
<protein>
    <submittedName>
        <fullName evidence="1">Uncharacterized protein</fullName>
    </submittedName>
</protein>
<proteinExistence type="predicted"/>
<keyword evidence="2" id="KW-1185">Reference proteome</keyword>
<name>A0A811MY10_9POAL</name>
<accession>A0A811MY10</accession>
<evidence type="ECO:0000313" key="1">
    <source>
        <dbReference type="EMBL" id="CAD6217815.1"/>
    </source>
</evidence>
<evidence type="ECO:0000313" key="2">
    <source>
        <dbReference type="Proteomes" id="UP000604825"/>
    </source>
</evidence>
<gene>
    <name evidence="1" type="ORF">NCGR_LOCUS11772</name>
</gene>
<reference evidence="1" key="1">
    <citation type="submission" date="2020-10" db="EMBL/GenBank/DDBJ databases">
        <authorList>
            <person name="Han B."/>
            <person name="Lu T."/>
            <person name="Zhao Q."/>
            <person name="Huang X."/>
            <person name="Zhao Y."/>
        </authorList>
    </citation>
    <scope>NUCLEOTIDE SEQUENCE</scope>
</reference>
<dbReference type="AlphaFoldDB" id="A0A811MY10"/>
<sequence>MTRVVLPPLLLTGEAPPRVHALAAARYGPLLPFVIDGDSVLQQTLPTISSQGRWPRARLPPLSADRTLPPAQAILAPALRPDQPLNQRPLLPPVHVYSPSNGYRPRTSHADQPFGPQAVPLCVKKRLLSFSNAYLHVPTKFSTSLALADTAGQPQGQLIVANMALIADYLISSSKIFPYMTLFCDMGSKKFIQAYIFFKSNLIYAFGFLF</sequence>
<dbReference type="EMBL" id="CAJGYO010000003">
    <property type="protein sequence ID" value="CAD6217815.1"/>
    <property type="molecule type" value="Genomic_DNA"/>
</dbReference>
<organism evidence="1 2">
    <name type="scientific">Miscanthus lutarioriparius</name>
    <dbReference type="NCBI Taxonomy" id="422564"/>
    <lineage>
        <taxon>Eukaryota</taxon>
        <taxon>Viridiplantae</taxon>
        <taxon>Streptophyta</taxon>
        <taxon>Embryophyta</taxon>
        <taxon>Tracheophyta</taxon>
        <taxon>Spermatophyta</taxon>
        <taxon>Magnoliopsida</taxon>
        <taxon>Liliopsida</taxon>
        <taxon>Poales</taxon>
        <taxon>Poaceae</taxon>
        <taxon>PACMAD clade</taxon>
        <taxon>Panicoideae</taxon>
        <taxon>Andropogonodae</taxon>
        <taxon>Andropogoneae</taxon>
        <taxon>Saccharinae</taxon>
        <taxon>Miscanthus</taxon>
    </lineage>
</organism>